<evidence type="ECO:0000313" key="2">
    <source>
        <dbReference type="EMBL" id="GFQ67905.1"/>
    </source>
</evidence>
<feature type="compositionally biased region" description="Polar residues" evidence="1">
    <location>
        <begin position="149"/>
        <end position="162"/>
    </location>
</feature>
<dbReference type="AlphaFoldDB" id="A0A8X6HZ47"/>
<feature type="region of interest" description="Disordered" evidence="1">
    <location>
        <begin position="142"/>
        <end position="162"/>
    </location>
</feature>
<reference evidence="2" key="1">
    <citation type="submission" date="2020-07" db="EMBL/GenBank/DDBJ databases">
        <title>Multicomponent nature underlies the extraordinary mechanical properties of spider dragline silk.</title>
        <authorList>
            <person name="Kono N."/>
            <person name="Nakamura H."/>
            <person name="Mori M."/>
            <person name="Yoshida Y."/>
            <person name="Ohtoshi R."/>
            <person name="Malay A.D."/>
            <person name="Moran D.A.P."/>
            <person name="Tomita M."/>
            <person name="Numata K."/>
            <person name="Arakawa K."/>
        </authorList>
    </citation>
    <scope>NUCLEOTIDE SEQUENCE</scope>
</reference>
<accession>A0A8X6HZ47</accession>
<dbReference type="Proteomes" id="UP000887116">
    <property type="component" value="Unassembled WGS sequence"/>
</dbReference>
<comment type="caution">
    <text evidence="2">The sequence shown here is derived from an EMBL/GenBank/DDBJ whole genome shotgun (WGS) entry which is preliminary data.</text>
</comment>
<sequence>MLEVRGLNQMKFVAYSNDWIQNHLMVWKLEEGDAKLNVPRSFTRCTKLFPIAVFLKNYRTHVIEDFHDYLPLGTQFLKHPKEFLIQFSSANCAHSEASIPAIWVITFWSMLMTEMCAPCVAGLSFSARGCAPILEFTQRSAPSHAGNATKGSRTSMSSATTNCCTRASSPTLVPTVKRDLCSSPT</sequence>
<dbReference type="EMBL" id="BMAO01000598">
    <property type="protein sequence ID" value="GFQ67905.1"/>
    <property type="molecule type" value="Genomic_DNA"/>
</dbReference>
<keyword evidence="3" id="KW-1185">Reference proteome</keyword>
<evidence type="ECO:0000313" key="3">
    <source>
        <dbReference type="Proteomes" id="UP000887116"/>
    </source>
</evidence>
<protein>
    <submittedName>
        <fullName evidence="2">Uncharacterized protein</fullName>
    </submittedName>
</protein>
<evidence type="ECO:0000256" key="1">
    <source>
        <dbReference type="SAM" id="MobiDB-lite"/>
    </source>
</evidence>
<name>A0A8X6HZ47_TRICU</name>
<proteinExistence type="predicted"/>
<gene>
    <name evidence="2" type="ORF">TNCT_610311</name>
</gene>
<organism evidence="2 3">
    <name type="scientific">Trichonephila clavata</name>
    <name type="common">Joro spider</name>
    <name type="synonym">Nephila clavata</name>
    <dbReference type="NCBI Taxonomy" id="2740835"/>
    <lineage>
        <taxon>Eukaryota</taxon>
        <taxon>Metazoa</taxon>
        <taxon>Ecdysozoa</taxon>
        <taxon>Arthropoda</taxon>
        <taxon>Chelicerata</taxon>
        <taxon>Arachnida</taxon>
        <taxon>Araneae</taxon>
        <taxon>Araneomorphae</taxon>
        <taxon>Entelegynae</taxon>
        <taxon>Araneoidea</taxon>
        <taxon>Nephilidae</taxon>
        <taxon>Trichonephila</taxon>
    </lineage>
</organism>